<organism evidence="2">
    <name type="scientific">Dunaliella tertiolecta</name>
    <name type="common">Green alga</name>
    <dbReference type="NCBI Taxonomy" id="3047"/>
    <lineage>
        <taxon>Eukaryota</taxon>
        <taxon>Viridiplantae</taxon>
        <taxon>Chlorophyta</taxon>
        <taxon>core chlorophytes</taxon>
        <taxon>Chlorophyceae</taxon>
        <taxon>CS clade</taxon>
        <taxon>Chlamydomonadales</taxon>
        <taxon>Dunaliellaceae</taxon>
        <taxon>Dunaliella</taxon>
    </lineage>
</organism>
<feature type="region of interest" description="Disordered" evidence="1">
    <location>
        <begin position="46"/>
        <end position="82"/>
    </location>
</feature>
<dbReference type="AlphaFoldDB" id="A0A7S3VKF1"/>
<protein>
    <submittedName>
        <fullName evidence="2">Uncharacterized protein</fullName>
    </submittedName>
</protein>
<sequence length="285" mass="31623">MQLSTLPRKLFTTSSSTSWCRRTHAAHVYLCPPLCFQDKSKEQTGLQQCNEKQEGLSPSPANEQLKTRRVPPKYSPETPQVDPLIPAFTRRREVFASRFAMAGLGIACVLEAVLPDHPGLLVQASQLTGGLVEPATVYFLYLGIVAYNTERGSSLWGPTFEEANLQDVAKRPKGPPGAAIDPFNHPMQFLGINGWGFTKRNEIFHGRIAMLSYFAALVRGIRIGGLYGPGPVAQVSMRTVVCVYVSVCVEKSLNVRQEFCFVLVRCLENIYTQALVYVWVSVVVR</sequence>
<accession>A0A7S3VKF1</accession>
<dbReference type="Gene3D" id="1.10.3460.10">
    <property type="entry name" value="Chlorophyll a/b binding protein domain"/>
    <property type="match status" value="1"/>
</dbReference>
<dbReference type="SUPFAM" id="SSF103511">
    <property type="entry name" value="Chlorophyll a-b binding protein"/>
    <property type="match status" value="1"/>
</dbReference>
<dbReference type="EMBL" id="HBIP01011288">
    <property type="protein sequence ID" value="CAE0491253.1"/>
    <property type="molecule type" value="Transcribed_RNA"/>
</dbReference>
<evidence type="ECO:0000313" key="2">
    <source>
        <dbReference type="EMBL" id="CAE0491253.1"/>
    </source>
</evidence>
<gene>
    <name evidence="2" type="ORF">DTER00134_LOCUS6326</name>
</gene>
<proteinExistence type="predicted"/>
<reference evidence="2" key="1">
    <citation type="submission" date="2021-01" db="EMBL/GenBank/DDBJ databases">
        <authorList>
            <person name="Corre E."/>
            <person name="Pelletier E."/>
            <person name="Niang G."/>
            <person name="Scheremetjew M."/>
            <person name="Finn R."/>
            <person name="Kale V."/>
            <person name="Holt S."/>
            <person name="Cochrane G."/>
            <person name="Meng A."/>
            <person name="Brown T."/>
            <person name="Cohen L."/>
        </authorList>
    </citation>
    <scope>NUCLEOTIDE SEQUENCE</scope>
    <source>
        <strain evidence="2">CCMP1320</strain>
    </source>
</reference>
<evidence type="ECO:0000256" key="1">
    <source>
        <dbReference type="SAM" id="MobiDB-lite"/>
    </source>
</evidence>
<name>A0A7S3VKF1_DUNTE</name>